<dbReference type="InterPro" id="IPR036259">
    <property type="entry name" value="MFS_trans_sf"/>
</dbReference>
<dbReference type="GO" id="GO:0005886">
    <property type="term" value="C:plasma membrane"/>
    <property type="evidence" value="ECO:0007669"/>
    <property type="project" value="UniProtKB-SubCell"/>
</dbReference>
<sequence>MNNAILPDSRYHSRLGWQMLGWLLMAQILVALVGRGVAPLSPLIAEDLTLTNAQVGLLPSALFAGQMLVSIPSGLLVDKMGTKKLLFIVCLLLGLSYSAASLFSSYFVILLCIVIGGMAYGTMHPVTNRGILYWFPQRQRGTAMGIKQMGITLGSALAAAALLPLAAVWGWRPALLAACLVLIGAGALSYLNYKENPLQKKESVSEPASILHQIMEVAKSRSLVLISIVAFIINGSQMSLNVYILFYVGNELLFGLGIAGTMFVLSEAGGSFGRIVWGTVSDKFFGGRRAPVMFILTLMAFAGSLSMLLLTPETPVWVLAVVIFLLGFAVSGFNGLWMNIATELTPPQTAGLASGFSLTIGSMGVIIIPPVFGWIADLNQSFTASWMFMAAVMAAAVFFLGLLRRRRSF</sequence>
<evidence type="ECO:0000313" key="9">
    <source>
        <dbReference type="Proteomes" id="UP000239047"/>
    </source>
</evidence>
<feature type="transmembrane region" description="Helical" evidence="6">
    <location>
        <begin position="20"/>
        <end position="38"/>
    </location>
</feature>
<evidence type="ECO:0000259" key="7">
    <source>
        <dbReference type="PROSITE" id="PS50850"/>
    </source>
</evidence>
<feature type="transmembrane region" description="Helical" evidence="6">
    <location>
        <begin position="148"/>
        <end position="169"/>
    </location>
</feature>
<feature type="transmembrane region" description="Helical" evidence="6">
    <location>
        <begin position="106"/>
        <end position="127"/>
    </location>
</feature>
<proteinExistence type="predicted"/>
<dbReference type="PANTHER" id="PTHR23527:SF1">
    <property type="entry name" value="BLL3282 PROTEIN"/>
    <property type="match status" value="1"/>
</dbReference>
<comment type="subcellular location">
    <subcellularLocation>
        <location evidence="1">Cell membrane</location>
        <topology evidence="1">Multi-pass membrane protein</topology>
    </subcellularLocation>
</comment>
<feature type="transmembrane region" description="Helical" evidence="6">
    <location>
        <begin position="84"/>
        <end position="100"/>
    </location>
</feature>
<keyword evidence="9" id="KW-1185">Reference proteome</keyword>
<dbReference type="PANTHER" id="PTHR23527">
    <property type="entry name" value="BLL3282 PROTEIN"/>
    <property type="match status" value="1"/>
</dbReference>
<dbReference type="OrthoDB" id="244640at2"/>
<feature type="transmembrane region" description="Helical" evidence="6">
    <location>
        <begin position="58"/>
        <end position="77"/>
    </location>
</feature>
<evidence type="ECO:0000256" key="1">
    <source>
        <dbReference type="ARBA" id="ARBA00004651"/>
    </source>
</evidence>
<feature type="transmembrane region" description="Helical" evidence="6">
    <location>
        <begin position="384"/>
        <end position="403"/>
    </location>
</feature>
<dbReference type="RefSeq" id="WP_104058255.1">
    <property type="nucleotide sequence ID" value="NZ_PREZ01000004.1"/>
</dbReference>
<keyword evidence="4 6" id="KW-1133">Transmembrane helix</keyword>
<feature type="transmembrane region" description="Helical" evidence="6">
    <location>
        <begin position="289"/>
        <end position="310"/>
    </location>
</feature>
<name>A0A2S5GBL2_9BACL</name>
<evidence type="ECO:0000256" key="4">
    <source>
        <dbReference type="ARBA" id="ARBA00022989"/>
    </source>
</evidence>
<dbReference type="InterPro" id="IPR011701">
    <property type="entry name" value="MFS"/>
</dbReference>
<evidence type="ECO:0000256" key="3">
    <source>
        <dbReference type="ARBA" id="ARBA00022692"/>
    </source>
</evidence>
<evidence type="ECO:0000313" key="8">
    <source>
        <dbReference type="EMBL" id="PPA70305.1"/>
    </source>
</evidence>
<dbReference type="PROSITE" id="PS50850">
    <property type="entry name" value="MFS"/>
    <property type="match status" value="1"/>
</dbReference>
<evidence type="ECO:0000256" key="6">
    <source>
        <dbReference type="SAM" id="Phobius"/>
    </source>
</evidence>
<comment type="caution">
    <text evidence="8">The sequence shown here is derived from an EMBL/GenBank/DDBJ whole genome shotgun (WGS) entry which is preliminary data.</text>
</comment>
<dbReference type="AlphaFoldDB" id="A0A2S5GBL2"/>
<gene>
    <name evidence="8" type="ORF">C4B60_12055</name>
</gene>
<feature type="transmembrane region" description="Helical" evidence="6">
    <location>
        <begin position="316"/>
        <end position="337"/>
    </location>
</feature>
<dbReference type="SUPFAM" id="SSF103473">
    <property type="entry name" value="MFS general substrate transporter"/>
    <property type="match status" value="1"/>
</dbReference>
<feature type="domain" description="Major facilitator superfamily (MFS) profile" evidence="7">
    <location>
        <begin position="1"/>
        <end position="408"/>
    </location>
</feature>
<accession>A0A2S5GBL2</accession>
<dbReference type="Gene3D" id="1.20.1250.20">
    <property type="entry name" value="MFS general substrate transporter like domains"/>
    <property type="match status" value="2"/>
</dbReference>
<feature type="transmembrane region" description="Helical" evidence="6">
    <location>
        <begin position="252"/>
        <end position="277"/>
    </location>
</feature>
<feature type="transmembrane region" description="Helical" evidence="6">
    <location>
        <begin position="223"/>
        <end position="246"/>
    </location>
</feature>
<reference evidence="8 9" key="1">
    <citation type="submission" date="2018-02" db="EMBL/GenBank/DDBJ databases">
        <title>Jeotgalibacillus proteolyticum sp. nov. a protease producing bacterium isolated from ocean sediments of Laizhou Bay.</title>
        <authorList>
            <person name="Li Y."/>
        </authorList>
    </citation>
    <scope>NUCLEOTIDE SEQUENCE [LARGE SCALE GENOMIC DNA]</scope>
    <source>
        <strain evidence="8 9">22-7</strain>
    </source>
</reference>
<dbReference type="Pfam" id="PF07690">
    <property type="entry name" value="MFS_1"/>
    <property type="match status" value="1"/>
</dbReference>
<keyword evidence="5 6" id="KW-0472">Membrane</keyword>
<keyword evidence="2" id="KW-0813">Transport</keyword>
<dbReference type="EMBL" id="PREZ01000004">
    <property type="protein sequence ID" value="PPA70305.1"/>
    <property type="molecule type" value="Genomic_DNA"/>
</dbReference>
<dbReference type="InterPro" id="IPR052952">
    <property type="entry name" value="MFS-Transporter"/>
</dbReference>
<protein>
    <submittedName>
        <fullName evidence="8">MFS transporter</fullName>
    </submittedName>
</protein>
<organism evidence="8 9">
    <name type="scientific">Jeotgalibacillus proteolyticus</name>
    <dbReference type="NCBI Taxonomy" id="2082395"/>
    <lineage>
        <taxon>Bacteria</taxon>
        <taxon>Bacillati</taxon>
        <taxon>Bacillota</taxon>
        <taxon>Bacilli</taxon>
        <taxon>Bacillales</taxon>
        <taxon>Caryophanaceae</taxon>
        <taxon>Jeotgalibacillus</taxon>
    </lineage>
</organism>
<evidence type="ECO:0000256" key="2">
    <source>
        <dbReference type="ARBA" id="ARBA00022448"/>
    </source>
</evidence>
<keyword evidence="3 6" id="KW-0812">Transmembrane</keyword>
<feature type="transmembrane region" description="Helical" evidence="6">
    <location>
        <begin position="175"/>
        <end position="193"/>
    </location>
</feature>
<dbReference type="Proteomes" id="UP000239047">
    <property type="component" value="Unassembled WGS sequence"/>
</dbReference>
<evidence type="ECO:0000256" key="5">
    <source>
        <dbReference type="ARBA" id="ARBA00023136"/>
    </source>
</evidence>
<feature type="transmembrane region" description="Helical" evidence="6">
    <location>
        <begin position="349"/>
        <end position="372"/>
    </location>
</feature>
<dbReference type="GO" id="GO:0022857">
    <property type="term" value="F:transmembrane transporter activity"/>
    <property type="evidence" value="ECO:0007669"/>
    <property type="project" value="InterPro"/>
</dbReference>
<dbReference type="InterPro" id="IPR020846">
    <property type="entry name" value="MFS_dom"/>
</dbReference>
<dbReference type="CDD" id="cd17475">
    <property type="entry name" value="MFS_MT3072_like"/>
    <property type="match status" value="1"/>
</dbReference>